<dbReference type="RefSeq" id="WP_016638227.1">
    <property type="nucleotide sequence ID" value="NZ_AOPZ01000005.1"/>
</dbReference>
<dbReference type="EMBL" id="AOPZ01000005">
    <property type="protein sequence ID" value="EPH46819.1"/>
    <property type="molecule type" value="Genomic_DNA"/>
</dbReference>
<gene>
    <name evidence="1" type="ORF">STRAU_0091</name>
</gene>
<name>S3ZVL4_9ACTN</name>
<evidence type="ECO:0000313" key="1">
    <source>
        <dbReference type="EMBL" id="EPH46819.1"/>
    </source>
</evidence>
<organism evidence="1 2">
    <name type="scientific">Streptomyces aurantiacus JA 4570</name>
    <dbReference type="NCBI Taxonomy" id="1286094"/>
    <lineage>
        <taxon>Bacteria</taxon>
        <taxon>Bacillati</taxon>
        <taxon>Actinomycetota</taxon>
        <taxon>Actinomycetes</taxon>
        <taxon>Kitasatosporales</taxon>
        <taxon>Streptomycetaceae</taxon>
        <taxon>Streptomyces</taxon>
        <taxon>Streptomyces aurantiacus group</taxon>
    </lineage>
</organism>
<proteinExistence type="predicted"/>
<dbReference type="Proteomes" id="UP000014629">
    <property type="component" value="Unassembled WGS sequence"/>
</dbReference>
<keyword evidence="2" id="KW-1185">Reference proteome</keyword>
<evidence type="ECO:0000313" key="2">
    <source>
        <dbReference type="Proteomes" id="UP000014629"/>
    </source>
</evidence>
<sequence>MACRHCAGHTPVRLYAYPAGNPRAELLAAHRADEARATAPGPVHVHYDAIHDTFAVIRTDTTVNHP</sequence>
<protein>
    <submittedName>
        <fullName evidence="1">Uncharacterized protein</fullName>
    </submittedName>
</protein>
<accession>S3ZVL4</accession>
<comment type="caution">
    <text evidence="1">The sequence shown here is derived from an EMBL/GenBank/DDBJ whole genome shotgun (WGS) entry which is preliminary data.</text>
</comment>
<dbReference type="AlphaFoldDB" id="S3ZVL4"/>
<reference evidence="1 2" key="1">
    <citation type="submission" date="2013-02" db="EMBL/GenBank/DDBJ databases">
        <title>Draft Genome Sequence of Streptomyces aurantiacus, Which Produces Setomimycin.</title>
        <authorList>
            <person name="Gruening B.A."/>
            <person name="Praeg A."/>
            <person name="Erxleben A."/>
            <person name="Guenther S."/>
            <person name="Mueller M."/>
        </authorList>
    </citation>
    <scope>NUCLEOTIDE SEQUENCE [LARGE SCALE GENOMIC DNA]</scope>
    <source>
        <strain evidence="1 2">JA 4570</strain>
    </source>
</reference>
<dbReference type="PATRIC" id="fig|1286094.4.peg.89"/>